<accession>A0ABY8SYN2</accession>
<reference evidence="1 2" key="1">
    <citation type="submission" date="2023-05" db="EMBL/GenBank/DDBJ databases">
        <authorList>
            <person name="Yin Y."/>
            <person name="Lu Z."/>
        </authorList>
    </citation>
    <scope>NUCLEOTIDE SEQUENCE [LARGE SCALE GENOMIC DNA]</scope>
    <source>
        <strain evidence="1 2">ZM22</strain>
        <plasmid evidence="1 2">pZM22-2</plasmid>
    </source>
</reference>
<sequence>MNDNARDKEAAMLECCVEIATATLDAPRTPAEANVCRVAGMILSHNLHDARRRLAQAATAYFAAHPSELLESAVTVRRGWIVNLPRLRDRLERRLREAGQGASS</sequence>
<keyword evidence="1" id="KW-0614">Plasmid</keyword>
<geneLocation type="plasmid" evidence="1 2">
    <name>pZM22-2</name>
</geneLocation>
<keyword evidence="2" id="KW-1185">Reference proteome</keyword>
<proteinExistence type="predicted"/>
<evidence type="ECO:0000313" key="2">
    <source>
        <dbReference type="Proteomes" id="UP001240697"/>
    </source>
</evidence>
<dbReference type="EMBL" id="CP125949">
    <property type="protein sequence ID" value="WHS68078.1"/>
    <property type="molecule type" value="Genomic_DNA"/>
</dbReference>
<dbReference type="Proteomes" id="UP001240697">
    <property type="component" value="Plasmid pZM22-2"/>
</dbReference>
<dbReference type="RefSeq" id="WP_283489084.1">
    <property type="nucleotide sequence ID" value="NZ_CP125949.1"/>
</dbReference>
<evidence type="ECO:0000313" key="1">
    <source>
        <dbReference type="EMBL" id="WHS68078.1"/>
    </source>
</evidence>
<name>A0ABY8SYN2_9BURK</name>
<organism evidence="1 2">
    <name type="scientific">Comamonas resistens</name>
    <dbReference type="NCBI Taxonomy" id="3046670"/>
    <lineage>
        <taxon>Bacteria</taxon>
        <taxon>Pseudomonadati</taxon>
        <taxon>Pseudomonadota</taxon>
        <taxon>Betaproteobacteria</taxon>
        <taxon>Burkholderiales</taxon>
        <taxon>Comamonadaceae</taxon>
        <taxon>Comamonas</taxon>
    </lineage>
</organism>
<protein>
    <submittedName>
        <fullName evidence="1">Uncharacterized protein</fullName>
    </submittedName>
</protein>
<gene>
    <name evidence="1" type="ORF">QMY55_24715</name>
</gene>